<dbReference type="GeneID" id="45693247"/>
<geneLocation type="plasmid" evidence="1 2">
    <name>unnamed1</name>
</geneLocation>
<evidence type="ECO:0000313" key="1">
    <source>
        <dbReference type="EMBL" id="QPQ94664.1"/>
    </source>
</evidence>
<gene>
    <name evidence="1" type="ORF">I6H06_29050</name>
</gene>
<accession>A0AAP9Y656</accession>
<protein>
    <submittedName>
        <fullName evidence="1">Uncharacterized protein</fullName>
    </submittedName>
</protein>
<name>A0AAP9Y656_BURGL</name>
<reference evidence="1 2" key="1">
    <citation type="submission" date="2020-12" db="EMBL/GenBank/DDBJ databases">
        <title>FDA dAtabase for Regulatory Grade micrObial Sequences (FDA-ARGOS): Supporting development and validation of Infectious Disease Dx tests.</title>
        <authorList>
            <person name="Minogue T."/>
            <person name="Wolcott M."/>
            <person name="Wasieloski L."/>
            <person name="Aguilar W."/>
            <person name="Moore D."/>
            <person name="Jaissle J."/>
            <person name="Tallon L."/>
            <person name="Sadzewicz L."/>
            <person name="Zhao X."/>
            <person name="Boylan J."/>
            <person name="Ott S."/>
            <person name="Bowen H."/>
            <person name="Vavikolanu K."/>
            <person name="Mehta A."/>
            <person name="Aluvathingal J."/>
            <person name="Nadendla S."/>
            <person name="Yan Y."/>
            <person name="Sichtig H."/>
        </authorList>
    </citation>
    <scope>NUCLEOTIDE SEQUENCE [LARGE SCALE GENOMIC DNA]</scope>
    <source>
        <strain evidence="1 2">FDAARGOS_949</strain>
        <plasmid evidence="1 2">unnamed1</plasmid>
    </source>
</reference>
<evidence type="ECO:0000313" key="2">
    <source>
        <dbReference type="Proteomes" id="UP000594892"/>
    </source>
</evidence>
<sequence>MTSSSPTPKARIAETWRVTVWGIGLNTFQVDVYDDRTWRLMRVGLQRLGDFELVELARGGPSVDFEADIRAAVARWPGTVTLQRDSADARRARWTRRAGRTEPNP</sequence>
<keyword evidence="1" id="KW-0614">Plasmid</keyword>
<dbReference type="EMBL" id="CP065602">
    <property type="protein sequence ID" value="QPQ94664.1"/>
    <property type="molecule type" value="Genomic_DNA"/>
</dbReference>
<proteinExistence type="predicted"/>
<organism evidence="1 2">
    <name type="scientific">Burkholderia glumae</name>
    <name type="common">Pseudomonas glumae</name>
    <dbReference type="NCBI Taxonomy" id="337"/>
    <lineage>
        <taxon>Bacteria</taxon>
        <taxon>Pseudomonadati</taxon>
        <taxon>Pseudomonadota</taxon>
        <taxon>Betaproteobacteria</taxon>
        <taxon>Burkholderiales</taxon>
        <taxon>Burkholderiaceae</taxon>
        <taxon>Burkholderia</taxon>
    </lineage>
</organism>
<dbReference type="RefSeq" id="WP_017433735.1">
    <property type="nucleotide sequence ID" value="NZ_CP023206.1"/>
</dbReference>
<dbReference type="AlphaFoldDB" id="A0AAP9Y656"/>
<dbReference type="Proteomes" id="UP000594892">
    <property type="component" value="Plasmid unnamed1"/>
</dbReference>